<evidence type="ECO:0000256" key="2">
    <source>
        <dbReference type="ARBA" id="ARBA00006278"/>
    </source>
</evidence>
<evidence type="ECO:0000256" key="7">
    <source>
        <dbReference type="ARBA" id="ARBA00023065"/>
    </source>
</evidence>
<dbReference type="Gene3D" id="3.40.50.80">
    <property type="entry name" value="Nucleotide-binding domain of ferredoxin-NADP reductase (FNR) module"/>
    <property type="match status" value="1"/>
</dbReference>
<dbReference type="PANTHER" id="PTHR32361:SF28">
    <property type="entry name" value="FRP1P"/>
    <property type="match status" value="1"/>
</dbReference>
<feature type="transmembrane region" description="Helical" evidence="9">
    <location>
        <begin position="231"/>
        <end position="249"/>
    </location>
</feature>
<dbReference type="InterPro" id="IPR013130">
    <property type="entry name" value="Fe3_Rdtase_TM_dom"/>
</dbReference>
<keyword evidence="4 9" id="KW-0812">Transmembrane</keyword>
<dbReference type="CDD" id="cd06186">
    <property type="entry name" value="NOX_Duox_like_FAD_NADP"/>
    <property type="match status" value="1"/>
</dbReference>
<dbReference type="GO" id="GO:0000293">
    <property type="term" value="F:ferric-chelate reductase activity"/>
    <property type="evidence" value="ECO:0007669"/>
    <property type="project" value="UniProtKB-ARBA"/>
</dbReference>
<keyword evidence="5 9" id="KW-1133">Transmembrane helix</keyword>
<name>A0A8H4Q7N2_9HYPO</name>
<sequence length="562" mass="62382">MAWTWTIQPPTLTEEAKHHRHTTINLYALTAHASSLTPLLFALVIKLVLVTLTQKTYVPIPTSPSAKAQRLTRARRVRDALVRLRWWLDDDVGFGRRDEWLAGIVWLSWLLFLSIHGTGTDFLHFTKRLGAVAVSQLPAQYALSLKALNPYALAFTSSHERLNRFHGVLGRVIAVLLALHVACYNYFFVVVGIWPSRLLDRVVVYGLVAVVAVLALYLTTLTSVRRASYRLFFITHVIVALLVPPLIFFHAPSTRIYLIESLLAILADLSVRKLRSITSPSTLNLVPDAALVAIEAHVPPRFLRSVSASPGSHVYLSIPPGSSRDSSVSRAFDFLHNPFSVAFVDDRRGSITLVARLRQGPMTRTLARLASSAGKVPLTIDGPYGSVARRLVGWSPSRIVVIAGGVGATFCLPLYRFLREQLPTTTRVRLVWSVRTLADAAWASDAGLLPPDDEHDDEHDHDHDGFQLYVSGRPLAPALQDTADTDPAVELRPLRKALPPRHHRGRPHLDEVVDSVFRQGVEDSVAVLVCGPVEMAAHVRGCVRPWAMRGRDVWWHSESFGS</sequence>
<keyword evidence="7" id="KW-0406">Ion transport</keyword>
<keyword evidence="8 9" id="KW-0472">Membrane</keyword>
<evidence type="ECO:0000256" key="6">
    <source>
        <dbReference type="ARBA" id="ARBA00023002"/>
    </source>
</evidence>
<evidence type="ECO:0000256" key="3">
    <source>
        <dbReference type="ARBA" id="ARBA00022448"/>
    </source>
</evidence>
<dbReference type="Proteomes" id="UP000562929">
    <property type="component" value="Unassembled WGS sequence"/>
</dbReference>
<dbReference type="OrthoDB" id="10006946at2759"/>
<organism evidence="11 12">
    <name type="scientific">Ophiocordyceps camponoti-floridani</name>
    <dbReference type="NCBI Taxonomy" id="2030778"/>
    <lineage>
        <taxon>Eukaryota</taxon>
        <taxon>Fungi</taxon>
        <taxon>Dikarya</taxon>
        <taxon>Ascomycota</taxon>
        <taxon>Pezizomycotina</taxon>
        <taxon>Sordariomycetes</taxon>
        <taxon>Hypocreomycetidae</taxon>
        <taxon>Hypocreales</taxon>
        <taxon>Ophiocordycipitaceae</taxon>
        <taxon>Ophiocordyceps</taxon>
    </lineage>
</organism>
<dbReference type="InterPro" id="IPR051410">
    <property type="entry name" value="Ferric/Cupric_Reductase"/>
</dbReference>
<dbReference type="PROSITE" id="PS51384">
    <property type="entry name" value="FAD_FR"/>
    <property type="match status" value="1"/>
</dbReference>
<dbReference type="GO" id="GO:0006826">
    <property type="term" value="P:iron ion transport"/>
    <property type="evidence" value="ECO:0007669"/>
    <property type="project" value="TreeGrafter"/>
</dbReference>
<protein>
    <submittedName>
        <fullName evidence="11">Ferric reductase, NAD binding protein</fullName>
    </submittedName>
</protein>
<feature type="transmembrane region" description="Helical" evidence="9">
    <location>
        <begin position="168"/>
        <end position="196"/>
    </location>
</feature>
<feature type="domain" description="FAD-binding FR-type" evidence="10">
    <location>
        <begin position="214"/>
        <end position="390"/>
    </location>
</feature>
<evidence type="ECO:0000256" key="9">
    <source>
        <dbReference type="SAM" id="Phobius"/>
    </source>
</evidence>
<dbReference type="InterPro" id="IPR039261">
    <property type="entry name" value="FNR_nucleotide-bd"/>
</dbReference>
<dbReference type="Pfam" id="PF01794">
    <property type="entry name" value="Ferric_reduct"/>
    <property type="match status" value="1"/>
</dbReference>
<proteinExistence type="inferred from homology"/>
<accession>A0A8H4Q7N2</accession>
<dbReference type="EMBL" id="JAACLJ010000003">
    <property type="protein sequence ID" value="KAF4589255.1"/>
    <property type="molecule type" value="Genomic_DNA"/>
</dbReference>
<dbReference type="SUPFAM" id="SSF52343">
    <property type="entry name" value="Ferredoxin reductase-like, C-terminal NADP-linked domain"/>
    <property type="match status" value="1"/>
</dbReference>
<dbReference type="SFLD" id="SFLDS00052">
    <property type="entry name" value="Ferric_Reductase_Domain"/>
    <property type="match status" value="1"/>
</dbReference>
<evidence type="ECO:0000256" key="8">
    <source>
        <dbReference type="ARBA" id="ARBA00023136"/>
    </source>
</evidence>
<comment type="similarity">
    <text evidence="2">Belongs to the ferric reductase (FRE) family.</text>
</comment>
<dbReference type="SFLD" id="SFLDG01168">
    <property type="entry name" value="Ferric_reductase_subgroup_(FRE"/>
    <property type="match status" value="1"/>
</dbReference>
<dbReference type="GO" id="GO:0005886">
    <property type="term" value="C:plasma membrane"/>
    <property type="evidence" value="ECO:0007669"/>
    <property type="project" value="TreeGrafter"/>
</dbReference>
<evidence type="ECO:0000313" key="11">
    <source>
        <dbReference type="EMBL" id="KAF4589255.1"/>
    </source>
</evidence>
<evidence type="ECO:0000256" key="5">
    <source>
        <dbReference type="ARBA" id="ARBA00022989"/>
    </source>
</evidence>
<comment type="caution">
    <text evidence="11">The sequence shown here is derived from an EMBL/GenBank/DDBJ whole genome shotgun (WGS) entry which is preliminary data.</text>
</comment>
<dbReference type="PANTHER" id="PTHR32361">
    <property type="entry name" value="FERRIC/CUPRIC REDUCTASE TRANSMEMBRANE COMPONENT"/>
    <property type="match status" value="1"/>
</dbReference>
<keyword evidence="3" id="KW-0813">Transport</keyword>
<feature type="transmembrane region" description="Helical" evidence="9">
    <location>
        <begin position="202"/>
        <end position="219"/>
    </location>
</feature>
<keyword evidence="6" id="KW-0560">Oxidoreductase</keyword>
<evidence type="ECO:0000313" key="12">
    <source>
        <dbReference type="Proteomes" id="UP000562929"/>
    </source>
</evidence>
<dbReference type="Pfam" id="PF08030">
    <property type="entry name" value="NAD_binding_6"/>
    <property type="match status" value="1"/>
</dbReference>
<dbReference type="GO" id="GO:0015677">
    <property type="term" value="P:copper ion import"/>
    <property type="evidence" value="ECO:0007669"/>
    <property type="project" value="TreeGrafter"/>
</dbReference>
<feature type="transmembrane region" description="Helical" evidence="9">
    <location>
        <begin position="26"/>
        <end position="49"/>
    </location>
</feature>
<evidence type="ECO:0000259" key="10">
    <source>
        <dbReference type="PROSITE" id="PS51384"/>
    </source>
</evidence>
<gene>
    <name evidence="11" type="ORF">GQ602_003144</name>
</gene>
<evidence type="ECO:0000256" key="4">
    <source>
        <dbReference type="ARBA" id="ARBA00022692"/>
    </source>
</evidence>
<dbReference type="InterPro" id="IPR013121">
    <property type="entry name" value="Fe_red_NAD-bd_6"/>
</dbReference>
<dbReference type="GO" id="GO:0006879">
    <property type="term" value="P:intracellular iron ion homeostasis"/>
    <property type="evidence" value="ECO:0007669"/>
    <property type="project" value="TreeGrafter"/>
</dbReference>
<comment type="subcellular location">
    <subcellularLocation>
        <location evidence="1">Membrane</location>
        <topology evidence="1">Multi-pass membrane protein</topology>
    </subcellularLocation>
</comment>
<evidence type="ECO:0000256" key="1">
    <source>
        <dbReference type="ARBA" id="ARBA00004141"/>
    </source>
</evidence>
<dbReference type="AlphaFoldDB" id="A0A8H4Q7N2"/>
<dbReference type="InterPro" id="IPR017927">
    <property type="entry name" value="FAD-bd_FR_type"/>
</dbReference>
<reference evidence="11 12" key="1">
    <citation type="journal article" date="2020" name="G3 (Bethesda)">
        <title>Genetic Underpinnings of Host Manipulation by Ophiocordyceps as Revealed by Comparative Transcriptomics.</title>
        <authorList>
            <person name="Will I."/>
            <person name="Das B."/>
            <person name="Trinh T."/>
            <person name="Brachmann A."/>
            <person name="Ohm R.A."/>
            <person name="de Bekker C."/>
        </authorList>
    </citation>
    <scope>NUCLEOTIDE SEQUENCE [LARGE SCALE GENOMIC DNA]</scope>
    <source>
        <strain evidence="11 12">EC05</strain>
    </source>
</reference>
<keyword evidence="12" id="KW-1185">Reference proteome</keyword>